<organism evidence="3">
    <name type="scientific">Timema genevievae</name>
    <name type="common">Walking stick</name>
    <dbReference type="NCBI Taxonomy" id="629358"/>
    <lineage>
        <taxon>Eukaryota</taxon>
        <taxon>Metazoa</taxon>
        <taxon>Ecdysozoa</taxon>
        <taxon>Arthropoda</taxon>
        <taxon>Hexapoda</taxon>
        <taxon>Insecta</taxon>
        <taxon>Pterygota</taxon>
        <taxon>Neoptera</taxon>
        <taxon>Polyneoptera</taxon>
        <taxon>Phasmatodea</taxon>
        <taxon>Timematodea</taxon>
        <taxon>Timematoidea</taxon>
        <taxon>Timematidae</taxon>
        <taxon>Timema</taxon>
    </lineage>
</organism>
<evidence type="ECO:0000259" key="2">
    <source>
        <dbReference type="Pfam" id="PF26431"/>
    </source>
</evidence>
<reference evidence="3" key="1">
    <citation type="submission" date="2020-11" db="EMBL/GenBank/DDBJ databases">
        <authorList>
            <person name="Tran Van P."/>
        </authorList>
    </citation>
    <scope>NUCLEOTIDE SEQUENCE</scope>
</reference>
<name>A0A7R9K014_TIMGE</name>
<dbReference type="EMBL" id="OE841620">
    <property type="protein sequence ID" value="CAD7596496.1"/>
    <property type="molecule type" value="Genomic_DNA"/>
</dbReference>
<feature type="region of interest" description="Disordered" evidence="1">
    <location>
        <begin position="747"/>
        <end position="771"/>
    </location>
</feature>
<dbReference type="AlphaFoldDB" id="A0A7R9K014"/>
<evidence type="ECO:0000313" key="3">
    <source>
        <dbReference type="EMBL" id="CAD7596496.1"/>
    </source>
</evidence>
<feature type="compositionally biased region" description="Basic and acidic residues" evidence="1">
    <location>
        <begin position="747"/>
        <end position="759"/>
    </location>
</feature>
<protein>
    <recommendedName>
        <fullName evidence="2">DUF8117 domain-containing protein</fullName>
    </recommendedName>
</protein>
<gene>
    <name evidence="3" type="ORF">TGEB3V08_LOCUS6428</name>
</gene>
<feature type="domain" description="DUF8117" evidence="2">
    <location>
        <begin position="244"/>
        <end position="320"/>
    </location>
</feature>
<dbReference type="Pfam" id="PF26431">
    <property type="entry name" value="DUF8117"/>
    <property type="match status" value="1"/>
</dbReference>
<proteinExistence type="predicted"/>
<sequence>MLIQPIRMRVISIDENDSLLFGEGLTPDYYLFYLQHKDAFRCMWQDQSPGFWVRCVISFRSFMWQRGLVDDAKFDDPQTKLLALKRSEDAFCNLVTFLTGNKISAVCAFIEDTCVVATNQHQMIHILDSSHAESRALETVHTVSGDILLVAESRALETVHTVSGDILLVAESRALETVHTVSGDILLVAESRALETVHTVSGDILLVAESRALETVHTVSGDILLVAESRALETVHTIAESRALETVHTVSGDILLVAESRALGDSSHAFDPFYNKSTRSAFRSLFGDPTFKDSLVTMVGVINIYLHFAMVLIKILKRWLTSEERSSAWKPPSFFLESDAPYIFEGFLKERFGKQLFELIGVQRDNLTWWDKIDMEQAQNLRQRPNPQADVVEGKLLPWQMAADDPEMGAGPDLGIKVAHLLWMYYSQSPFLVSSTPEPQEESLSVTLHEIPAFQSCYYIYYSIFGPRFHSSVCKIVDSIRSKSEKIIRKWEGIYNFSYSFGRDAEKNLLYICMDMPYLNTYLEKSMNKLLDLEYNFIPFKIFPILKELHQPLERILVLFKETKLLLLASIALMEEIQRLEGCDSPWLSRLKYHKELHHILPKFDQSINKLGQLALRLLDTLLQQAWSKQERKTGRCNPGRTRVNPRFHNLGAVPDLERLFNSFNQIFQDECNHLLLASACKFVRSVQEILNTDRSQFVPCPPTKCFQAIQDFMYKFSWEPVTFCPKDIVSGLDEFRSKLWANTPETRDKDSDNHKDMDAEKEDNDSKASSSSIDVMPYLAKLKISSIDFWTKQKFNYWINVFEGKLFELMKKVADKYFQLGENYSECAKKTSICQFPHWHTLYVHLREELAHIRQQIADDKPYAYQNKNDLIRIARLSQLTYHRLRWIESEVDKWCADPASLRYRPQVQPSINSGSLVQRYATARIRFMWADSLLCGKLSIFSHQSGIFSLRNDLMKLFDNWDQFIESVLFHDLTFWNDLGDTMLDFTELTERMTDYLETFKQHCIFVWNEPLTLCDPDAGDYAHHDMRHARLVTLALLRFHVVSYYIYLTLTSDKYLKNFPHKHRLVLEYIIYTLQRVQDKNLDPLDDKLGNTLWNTIDRIWKEVQACVPACKKDPGLVNLLPTYIVGETDSWKKLVGDYIYGRHDRIAAKLDINPREA</sequence>
<accession>A0A7R9K014</accession>
<dbReference type="InterPro" id="IPR058430">
    <property type="entry name" value="DUF8117"/>
</dbReference>
<evidence type="ECO:0000256" key="1">
    <source>
        <dbReference type="SAM" id="MobiDB-lite"/>
    </source>
</evidence>